<protein>
    <recommendedName>
        <fullName evidence="8">Molybdenum cofactor guanylyltransferase</fullName>
        <shortName evidence="8">MoCo guanylyltransferase</shortName>
        <ecNumber evidence="8">2.7.7.77</ecNumber>
    </recommendedName>
    <alternativeName>
        <fullName evidence="8">GTP:molybdopterin guanylyltransferase</fullName>
    </alternativeName>
    <alternativeName>
        <fullName evidence="8">Mo-MPT guanylyltransferase</fullName>
    </alternativeName>
    <alternativeName>
        <fullName evidence="8">Molybdopterin guanylyltransferase</fullName>
    </alternativeName>
    <alternativeName>
        <fullName evidence="8">Molybdopterin-guanine dinucleotide synthase</fullName>
        <shortName evidence="8">MGD synthase</shortName>
    </alternativeName>
</protein>
<dbReference type="GO" id="GO:0061603">
    <property type="term" value="F:molybdenum cofactor guanylyltransferase activity"/>
    <property type="evidence" value="ECO:0007669"/>
    <property type="project" value="UniProtKB-EC"/>
</dbReference>
<feature type="binding site" evidence="8">
    <location>
        <position position="53"/>
    </location>
    <ligand>
        <name>GTP</name>
        <dbReference type="ChEBI" id="CHEBI:37565"/>
    </ligand>
</feature>
<sequence>MPAAPATFGLLLAGGLARRMGGGDKPLRTIAGRSILAHVIERLAPQCDGLLLNANGDPARFAAYHLPVVADDVPGFAGPLAGILAGLDWLAANRPGADWLVSVAADTPFIPSNLVMRLHAARVAGNVPLACAASDGRTHPVIGLWPTSLRDDLRHALTVEDERKVGHWAARHGVVAVEWPAAPVDPFFNANQPGDLAEAERLHALLGPDRGRARG</sequence>
<evidence type="ECO:0000256" key="1">
    <source>
        <dbReference type="ARBA" id="ARBA00022490"/>
    </source>
</evidence>
<dbReference type="InterPro" id="IPR029044">
    <property type="entry name" value="Nucleotide-diphossugar_trans"/>
</dbReference>
<keyword evidence="10" id="KW-0548">Nucleotidyltransferase</keyword>
<feature type="binding site" evidence="8">
    <location>
        <position position="106"/>
    </location>
    <ligand>
        <name>GTP</name>
        <dbReference type="ChEBI" id="CHEBI:37565"/>
    </ligand>
</feature>
<evidence type="ECO:0000259" key="9">
    <source>
        <dbReference type="Pfam" id="PF12804"/>
    </source>
</evidence>
<dbReference type="HAMAP" id="MF_00316">
    <property type="entry name" value="MobA"/>
    <property type="match status" value="1"/>
</dbReference>
<evidence type="ECO:0000313" key="11">
    <source>
        <dbReference type="Proteomes" id="UP001596053"/>
    </source>
</evidence>
<evidence type="ECO:0000256" key="5">
    <source>
        <dbReference type="ARBA" id="ARBA00022842"/>
    </source>
</evidence>
<keyword evidence="7 8" id="KW-0501">Molybdenum cofactor biosynthesis</keyword>
<dbReference type="PANTHER" id="PTHR19136">
    <property type="entry name" value="MOLYBDENUM COFACTOR GUANYLYLTRANSFERASE"/>
    <property type="match status" value="1"/>
</dbReference>
<comment type="cofactor">
    <cofactor evidence="8">
        <name>Mg(2+)</name>
        <dbReference type="ChEBI" id="CHEBI:18420"/>
    </cofactor>
</comment>
<feature type="domain" description="MobA-like NTP transferase" evidence="9">
    <location>
        <begin position="9"/>
        <end position="165"/>
    </location>
</feature>
<accession>A0ABW0IPY0</accession>
<keyword evidence="6 8" id="KW-0342">GTP-binding</keyword>
<comment type="subcellular location">
    <subcellularLocation>
        <location evidence="8">Cytoplasm</location>
    </subcellularLocation>
</comment>
<evidence type="ECO:0000256" key="4">
    <source>
        <dbReference type="ARBA" id="ARBA00022741"/>
    </source>
</evidence>
<evidence type="ECO:0000256" key="8">
    <source>
        <dbReference type="HAMAP-Rule" id="MF_00316"/>
    </source>
</evidence>
<dbReference type="SUPFAM" id="SSF53448">
    <property type="entry name" value="Nucleotide-diphospho-sugar transferases"/>
    <property type="match status" value="1"/>
</dbReference>
<gene>
    <name evidence="8 10" type="primary">mobA</name>
    <name evidence="10" type="ORF">ACFPOB_06335</name>
</gene>
<comment type="similarity">
    <text evidence="8">Belongs to the MobA family.</text>
</comment>
<feature type="binding site" evidence="8">
    <location>
        <position position="71"/>
    </location>
    <ligand>
        <name>GTP</name>
        <dbReference type="ChEBI" id="CHEBI:37565"/>
    </ligand>
</feature>
<evidence type="ECO:0000313" key="10">
    <source>
        <dbReference type="EMBL" id="MFC5419181.1"/>
    </source>
</evidence>
<feature type="binding site" evidence="8">
    <location>
        <begin position="12"/>
        <end position="14"/>
    </location>
    <ligand>
        <name>GTP</name>
        <dbReference type="ChEBI" id="CHEBI:37565"/>
    </ligand>
</feature>
<comment type="domain">
    <text evidence="8">The N-terminal domain determines nucleotide recognition and specific binding, while the C-terminal domain determines the specific binding to the target protein.</text>
</comment>
<dbReference type="EMBL" id="JBHSLW010000008">
    <property type="protein sequence ID" value="MFC5419181.1"/>
    <property type="molecule type" value="Genomic_DNA"/>
</dbReference>
<reference evidence="11" key="1">
    <citation type="journal article" date="2019" name="Int. J. Syst. Evol. Microbiol.">
        <title>The Global Catalogue of Microorganisms (GCM) 10K type strain sequencing project: providing services to taxonomists for standard genome sequencing and annotation.</title>
        <authorList>
            <consortium name="The Broad Institute Genomics Platform"/>
            <consortium name="The Broad Institute Genome Sequencing Center for Infectious Disease"/>
            <person name="Wu L."/>
            <person name="Ma J."/>
        </authorList>
    </citation>
    <scope>NUCLEOTIDE SEQUENCE [LARGE SCALE GENOMIC DNA]</scope>
    <source>
        <strain evidence="11">NCAIM B.01391</strain>
    </source>
</reference>
<dbReference type="Pfam" id="PF12804">
    <property type="entry name" value="NTP_transf_3"/>
    <property type="match status" value="1"/>
</dbReference>
<feature type="binding site" evidence="8">
    <location>
        <position position="25"/>
    </location>
    <ligand>
        <name>GTP</name>
        <dbReference type="ChEBI" id="CHEBI:37565"/>
    </ligand>
</feature>
<evidence type="ECO:0000256" key="7">
    <source>
        <dbReference type="ARBA" id="ARBA00023150"/>
    </source>
</evidence>
<dbReference type="RefSeq" id="WP_377796797.1">
    <property type="nucleotide sequence ID" value="NZ_JBHSLW010000008.1"/>
</dbReference>
<feature type="binding site" evidence="8">
    <location>
        <position position="106"/>
    </location>
    <ligand>
        <name>Mg(2+)</name>
        <dbReference type="ChEBI" id="CHEBI:18420"/>
    </ligand>
</feature>
<organism evidence="10 11">
    <name type="scientific">Bosea eneae</name>
    <dbReference type="NCBI Taxonomy" id="151454"/>
    <lineage>
        <taxon>Bacteria</taxon>
        <taxon>Pseudomonadati</taxon>
        <taxon>Pseudomonadota</taxon>
        <taxon>Alphaproteobacteria</taxon>
        <taxon>Hyphomicrobiales</taxon>
        <taxon>Boseaceae</taxon>
        <taxon>Bosea</taxon>
    </lineage>
</organism>
<dbReference type="CDD" id="cd02503">
    <property type="entry name" value="MobA"/>
    <property type="match status" value="1"/>
</dbReference>
<dbReference type="PANTHER" id="PTHR19136:SF81">
    <property type="entry name" value="MOLYBDENUM COFACTOR GUANYLYLTRANSFERASE"/>
    <property type="match status" value="1"/>
</dbReference>
<dbReference type="Proteomes" id="UP001596053">
    <property type="component" value="Unassembled WGS sequence"/>
</dbReference>
<comment type="catalytic activity">
    <reaction evidence="8">
        <text>Mo-molybdopterin + GTP + H(+) = Mo-molybdopterin guanine dinucleotide + diphosphate</text>
        <dbReference type="Rhea" id="RHEA:34243"/>
        <dbReference type="ChEBI" id="CHEBI:15378"/>
        <dbReference type="ChEBI" id="CHEBI:33019"/>
        <dbReference type="ChEBI" id="CHEBI:37565"/>
        <dbReference type="ChEBI" id="CHEBI:71302"/>
        <dbReference type="ChEBI" id="CHEBI:71310"/>
        <dbReference type="EC" id="2.7.7.77"/>
    </reaction>
</comment>
<proteinExistence type="inferred from homology"/>
<evidence type="ECO:0000256" key="6">
    <source>
        <dbReference type="ARBA" id="ARBA00023134"/>
    </source>
</evidence>
<dbReference type="Gene3D" id="3.90.550.10">
    <property type="entry name" value="Spore Coat Polysaccharide Biosynthesis Protein SpsA, Chain A"/>
    <property type="match status" value="1"/>
</dbReference>
<comment type="subunit">
    <text evidence="8">Monomer.</text>
</comment>
<dbReference type="InterPro" id="IPR013482">
    <property type="entry name" value="Molybde_CF_guanTrfase"/>
</dbReference>
<keyword evidence="1 8" id="KW-0963">Cytoplasm</keyword>
<keyword evidence="11" id="KW-1185">Reference proteome</keyword>
<evidence type="ECO:0000256" key="3">
    <source>
        <dbReference type="ARBA" id="ARBA00022723"/>
    </source>
</evidence>
<evidence type="ECO:0000256" key="2">
    <source>
        <dbReference type="ARBA" id="ARBA00022679"/>
    </source>
</evidence>
<keyword evidence="4 8" id="KW-0547">Nucleotide-binding</keyword>
<dbReference type="EC" id="2.7.7.77" evidence="8"/>
<keyword evidence="2 8" id="KW-0808">Transferase</keyword>
<comment type="caution">
    <text evidence="10">The sequence shown here is derived from an EMBL/GenBank/DDBJ whole genome shotgun (WGS) entry which is preliminary data.</text>
</comment>
<dbReference type="InterPro" id="IPR025877">
    <property type="entry name" value="MobA-like_NTP_Trfase"/>
</dbReference>
<keyword evidence="3 8" id="KW-0479">Metal-binding</keyword>
<dbReference type="NCBIfam" id="TIGR02665">
    <property type="entry name" value="molyb_mobA"/>
    <property type="match status" value="1"/>
</dbReference>
<name>A0ABW0IPY0_9HYPH</name>
<comment type="function">
    <text evidence="8">Transfers a GMP moiety from GTP to Mo-molybdopterin (Mo-MPT) cofactor (Moco or molybdenum cofactor) to form Mo-molybdopterin guanine dinucleotide (Mo-MGD) cofactor.</text>
</comment>
<keyword evidence="5 8" id="KW-0460">Magnesium</keyword>